<dbReference type="GO" id="GO:0048870">
    <property type="term" value="P:cell motility"/>
    <property type="evidence" value="ECO:0007669"/>
    <property type="project" value="TreeGrafter"/>
</dbReference>
<feature type="compositionally biased region" description="Polar residues" evidence="5">
    <location>
        <begin position="1"/>
        <end position="14"/>
    </location>
</feature>
<comment type="function">
    <text evidence="4">Involved in cytoskeletal rearrangements required for phagocytosis of apoptotic cells and cell motility. Acts in association with DOCK1 and CRK. Was initially proposed to be required in complex with DOCK1 to activate Rac Rho small GTPases. May enhance the guanine nucleotide exchange factor (GEF) activity of DOCK1.</text>
</comment>
<dbReference type="Gene3D" id="1.25.10.10">
    <property type="entry name" value="Leucine-rich Repeat Variant"/>
    <property type="match status" value="1"/>
</dbReference>
<accession>W4K078</accession>
<dbReference type="STRING" id="747525.W4K078"/>
<dbReference type="AlphaFoldDB" id="W4K078"/>
<dbReference type="PANTHER" id="PTHR12771:SF56">
    <property type="entry name" value="CED-12"/>
    <property type="match status" value="1"/>
</dbReference>
<dbReference type="Pfam" id="PF11841">
    <property type="entry name" value="ELMO_ARM"/>
    <property type="match status" value="1"/>
</dbReference>
<evidence type="ECO:0000313" key="8">
    <source>
        <dbReference type="Proteomes" id="UP000030671"/>
    </source>
</evidence>
<dbReference type="InterPro" id="IPR050868">
    <property type="entry name" value="ELMO_domain-containing"/>
</dbReference>
<reference evidence="7 8" key="1">
    <citation type="journal article" date="2012" name="New Phytol.">
        <title>Insight into trade-off between wood decay and parasitism from the genome of a fungal forest pathogen.</title>
        <authorList>
            <person name="Olson A."/>
            <person name="Aerts A."/>
            <person name="Asiegbu F."/>
            <person name="Belbahri L."/>
            <person name="Bouzid O."/>
            <person name="Broberg A."/>
            <person name="Canback B."/>
            <person name="Coutinho P.M."/>
            <person name="Cullen D."/>
            <person name="Dalman K."/>
            <person name="Deflorio G."/>
            <person name="van Diepen L.T."/>
            <person name="Dunand C."/>
            <person name="Duplessis S."/>
            <person name="Durling M."/>
            <person name="Gonthier P."/>
            <person name="Grimwood J."/>
            <person name="Fossdal C.G."/>
            <person name="Hansson D."/>
            <person name="Henrissat B."/>
            <person name="Hietala A."/>
            <person name="Himmelstrand K."/>
            <person name="Hoffmeister D."/>
            <person name="Hogberg N."/>
            <person name="James T.Y."/>
            <person name="Karlsson M."/>
            <person name="Kohler A."/>
            <person name="Kues U."/>
            <person name="Lee Y.H."/>
            <person name="Lin Y.C."/>
            <person name="Lind M."/>
            <person name="Lindquist E."/>
            <person name="Lombard V."/>
            <person name="Lucas S."/>
            <person name="Lunden K."/>
            <person name="Morin E."/>
            <person name="Murat C."/>
            <person name="Park J."/>
            <person name="Raffaello T."/>
            <person name="Rouze P."/>
            <person name="Salamov A."/>
            <person name="Schmutz J."/>
            <person name="Solheim H."/>
            <person name="Stahlberg J."/>
            <person name="Velez H."/>
            <person name="de Vries R.P."/>
            <person name="Wiebenga A."/>
            <person name="Woodward S."/>
            <person name="Yakovlev I."/>
            <person name="Garbelotto M."/>
            <person name="Martin F."/>
            <person name="Grigoriev I.V."/>
            <person name="Stenlid J."/>
        </authorList>
    </citation>
    <scope>NUCLEOTIDE SEQUENCE [LARGE SCALE GENOMIC DNA]</scope>
    <source>
        <strain evidence="7 8">TC 32-1</strain>
    </source>
</reference>
<dbReference type="HOGENOM" id="CLU_009191_1_0_1"/>
<evidence type="ECO:0000256" key="5">
    <source>
        <dbReference type="SAM" id="MobiDB-lite"/>
    </source>
</evidence>
<keyword evidence="1" id="KW-0053">Apoptosis</keyword>
<dbReference type="SUPFAM" id="SSF48371">
    <property type="entry name" value="ARM repeat"/>
    <property type="match status" value="1"/>
</dbReference>
<dbReference type="InterPro" id="IPR016024">
    <property type="entry name" value="ARM-type_fold"/>
</dbReference>
<dbReference type="InterPro" id="IPR011989">
    <property type="entry name" value="ARM-like"/>
</dbReference>
<dbReference type="RefSeq" id="XP_009548821.1">
    <property type="nucleotide sequence ID" value="XM_009550526.1"/>
</dbReference>
<keyword evidence="3" id="KW-0729">SH3-binding</keyword>
<dbReference type="InterPro" id="IPR006816">
    <property type="entry name" value="ELMO_dom"/>
</dbReference>
<dbReference type="OrthoDB" id="28413at2759"/>
<dbReference type="GO" id="GO:0007015">
    <property type="term" value="P:actin filament organization"/>
    <property type="evidence" value="ECO:0007669"/>
    <property type="project" value="TreeGrafter"/>
</dbReference>
<dbReference type="PROSITE" id="PS51335">
    <property type="entry name" value="ELMO"/>
    <property type="match status" value="1"/>
</dbReference>
<protein>
    <recommendedName>
        <fullName evidence="6">ELMO domain-containing protein</fullName>
    </recommendedName>
</protein>
<gene>
    <name evidence="7" type="ORF">HETIRDRAFT_64522</name>
</gene>
<dbReference type="Pfam" id="PF16457">
    <property type="entry name" value="PH_12"/>
    <property type="match status" value="1"/>
</dbReference>
<evidence type="ECO:0000256" key="3">
    <source>
        <dbReference type="ARBA" id="ARBA00023036"/>
    </source>
</evidence>
<dbReference type="Proteomes" id="UP000030671">
    <property type="component" value="Unassembled WGS sequence"/>
</dbReference>
<dbReference type="GeneID" id="20678684"/>
<sequence>MSHSPSNNQGLNGESSRHRPPAPTTNGATATRSTGLIPTNSVTTKNGVTLRARIDPTVSVADVVSQLCVNLKVNEPSTNYALRDEEGELVTNDNLRKKIKAKSNLKLVSSPAMEAAEIVEKLTIRDDRNFRMTLFSLQKFSREQQFATEFLNRDGVHMLIDIINASHGNTLAYALTAMQHLMDLDYGWDNLNDAFILKVVQILSSPQSLINVCRPATAILKRLVEADPISAPGPLVASSSRNPPTLSPGSVYRYGFDVVFDQMKQEPGLLETVVSRLGSADTALALYSMMLINSLLAHATDTWWGEFIEKLERLNTRRAVIRLMSSHTIEDLSSCVLDFQGNIARVTYRKKTALVEPEAESSHRDALEYIWFNSKLQSENDGEGGLLKWRKLGFGSENLSREFGEVGLLGLDCLRHLVQNDPDFFSKVVQEQNSRPPERRCPLAKASNEVVELLSDHWAIFAPGYATSPTFQPFFLNFYKVHALATNFFLRMWNESGAALNDFSRVSALVRSQINVALRDESARPLHEVEQDFVDCEYRAVRDRQMKELEEEDDSLNKVPVRNLRNKLYKESYEFVRQQRIHCLLQGAWFMNAIPVFAPNTNRPIRPWRFMRLDNGLKYLHYVDSQVKFPVRNGLEDLPERIDISLISEIATANCAPPPNMVPGDLPPNSSAVASPLSFSLMSTHEGSLADQIAPDQSRWADWTDGLNILRRDGGHVASPETADFVTALTEIGLKIKLLDLSGDKVDIPSGLTAGPPPMNNDFFFSDL</sequence>
<evidence type="ECO:0000256" key="1">
    <source>
        <dbReference type="ARBA" id="ARBA00022703"/>
    </source>
</evidence>
<organism evidence="7 8">
    <name type="scientific">Heterobasidion irregulare (strain TC 32-1)</name>
    <dbReference type="NCBI Taxonomy" id="747525"/>
    <lineage>
        <taxon>Eukaryota</taxon>
        <taxon>Fungi</taxon>
        <taxon>Dikarya</taxon>
        <taxon>Basidiomycota</taxon>
        <taxon>Agaricomycotina</taxon>
        <taxon>Agaricomycetes</taxon>
        <taxon>Russulales</taxon>
        <taxon>Bondarzewiaceae</taxon>
        <taxon>Heterobasidion</taxon>
        <taxon>Heterobasidion annosum species complex</taxon>
    </lineage>
</organism>
<proteinExistence type="predicted"/>
<feature type="region of interest" description="Disordered" evidence="5">
    <location>
        <begin position="1"/>
        <end position="42"/>
    </location>
</feature>
<dbReference type="GO" id="GO:0017124">
    <property type="term" value="F:SH3 domain binding"/>
    <property type="evidence" value="ECO:0007669"/>
    <property type="project" value="UniProtKB-KW"/>
</dbReference>
<name>W4K078_HETIT</name>
<dbReference type="Pfam" id="PF04727">
    <property type="entry name" value="ELMO_CED12"/>
    <property type="match status" value="1"/>
</dbReference>
<feature type="compositionally biased region" description="Polar residues" evidence="5">
    <location>
        <begin position="32"/>
        <end position="42"/>
    </location>
</feature>
<dbReference type="GO" id="GO:0005886">
    <property type="term" value="C:plasma membrane"/>
    <property type="evidence" value="ECO:0007669"/>
    <property type="project" value="TreeGrafter"/>
</dbReference>
<dbReference type="InterPro" id="IPR011993">
    <property type="entry name" value="PH-like_dom_sf"/>
</dbReference>
<feature type="domain" description="ELMO" evidence="6">
    <location>
        <begin position="362"/>
        <end position="518"/>
    </location>
</feature>
<dbReference type="Gene3D" id="2.30.29.30">
    <property type="entry name" value="Pleckstrin-homology domain (PH domain)/Phosphotyrosine-binding domain (PTB)"/>
    <property type="match status" value="1"/>
</dbReference>
<dbReference type="eggNOG" id="KOG2999">
    <property type="taxonomic scope" value="Eukaryota"/>
</dbReference>
<dbReference type="InterPro" id="IPR001849">
    <property type="entry name" value="PH_domain"/>
</dbReference>
<dbReference type="KEGG" id="hir:HETIRDRAFT_64522"/>
<evidence type="ECO:0000256" key="2">
    <source>
        <dbReference type="ARBA" id="ARBA00022907"/>
    </source>
</evidence>
<dbReference type="GO" id="GO:0006915">
    <property type="term" value="P:apoptotic process"/>
    <property type="evidence" value="ECO:0007669"/>
    <property type="project" value="UniProtKB-KW"/>
</dbReference>
<dbReference type="PANTHER" id="PTHR12771">
    <property type="entry name" value="ENGULFMENT AND CELL MOTILITY"/>
    <property type="match status" value="1"/>
</dbReference>
<dbReference type="InterPro" id="IPR024574">
    <property type="entry name" value="ELMO_ARM"/>
</dbReference>
<dbReference type="InParanoid" id="W4K078"/>
<evidence type="ECO:0000256" key="4">
    <source>
        <dbReference type="ARBA" id="ARBA00024863"/>
    </source>
</evidence>
<keyword evidence="8" id="KW-1185">Reference proteome</keyword>
<evidence type="ECO:0000259" key="6">
    <source>
        <dbReference type="PROSITE" id="PS51335"/>
    </source>
</evidence>
<keyword evidence="2" id="KW-0581">Phagocytosis</keyword>
<evidence type="ECO:0000313" key="7">
    <source>
        <dbReference type="EMBL" id="ETW79197.1"/>
    </source>
</evidence>
<dbReference type="EMBL" id="KI925461">
    <property type="protein sequence ID" value="ETW79197.1"/>
    <property type="molecule type" value="Genomic_DNA"/>
</dbReference>